<evidence type="ECO:0000313" key="1">
    <source>
        <dbReference type="EMBL" id="KAK4123102.1"/>
    </source>
</evidence>
<reference evidence="1" key="1">
    <citation type="journal article" date="2023" name="Mol. Phylogenet. Evol.">
        <title>Genome-scale phylogeny and comparative genomics of the fungal order Sordariales.</title>
        <authorList>
            <person name="Hensen N."/>
            <person name="Bonometti L."/>
            <person name="Westerberg I."/>
            <person name="Brannstrom I.O."/>
            <person name="Guillou S."/>
            <person name="Cros-Aarteil S."/>
            <person name="Calhoun S."/>
            <person name="Haridas S."/>
            <person name="Kuo A."/>
            <person name="Mondo S."/>
            <person name="Pangilinan J."/>
            <person name="Riley R."/>
            <person name="LaButti K."/>
            <person name="Andreopoulos B."/>
            <person name="Lipzen A."/>
            <person name="Chen C."/>
            <person name="Yan M."/>
            <person name="Daum C."/>
            <person name="Ng V."/>
            <person name="Clum A."/>
            <person name="Steindorff A."/>
            <person name="Ohm R.A."/>
            <person name="Martin F."/>
            <person name="Silar P."/>
            <person name="Natvig D.O."/>
            <person name="Lalanne C."/>
            <person name="Gautier V."/>
            <person name="Ament-Velasquez S.L."/>
            <person name="Kruys A."/>
            <person name="Hutchinson M.I."/>
            <person name="Powell A.J."/>
            <person name="Barry K."/>
            <person name="Miller A.N."/>
            <person name="Grigoriev I.V."/>
            <person name="Debuchy R."/>
            <person name="Gladieux P."/>
            <person name="Hiltunen Thoren M."/>
            <person name="Johannesson H."/>
        </authorList>
    </citation>
    <scope>NUCLEOTIDE SEQUENCE</scope>
    <source>
        <strain evidence="1">CBS 731.68</strain>
    </source>
</reference>
<accession>A0AAN6TYK3</accession>
<gene>
    <name evidence="1" type="ORF">N657DRAFT_447557</name>
</gene>
<dbReference type="GeneID" id="87824190"/>
<proteinExistence type="predicted"/>
<dbReference type="RefSeq" id="XP_062646873.1">
    <property type="nucleotide sequence ID" value="XM_062787420.1"/>
</dbReference>
<comment type="caution">
    <text evidence="1">The sequence shown here is derived from an EMBL/GenBank/DDBJ whole genome shotgun (WGS) entry which is preliminary data.</text>
</comment>
<dbReference type="EMBL" id="MU853229">
    <property type="protein sequence ID" value="KAK4123102.1"/>
    <property type="molecule type" value="Genomic_DNA"/>
</dbReference>
<protein>
    <submittedName>
        <fullName evidence="1">Uncharacterized protein</fullName>
    </submittedName>
</protein>
<organism evidence="1 2">
    <name type="scientific">Parathielavia appendiculata</name>
    <dbReference type="NCBI Taxonomy" id="2587402"/>
    <lineage>
        <taxon>Eukaryota</taxon>
        <taxon>Fungi</taxon>
        <taxon>Dikarya</taxon>
        <taxon>Ascomycota</taxon>
        <taxon>Pezizomycotina</taxon>
        <taxon>Sordariomycetes</taxon>
        <taxon>Sordariomycetidae</taxon>
        <taxon>Sordariales</taxon>
        <taxon>Chaetomiaceae</taxon>
        <taxon>Parathielavia</taxon>
    </lineage>
</organism>
<dbReference type="Proteomes" id="UP001302602">
    <property type="component" value="Unassembled WGS sequence"/>
</dbReference>
<dbReference type="AlphaFoldDB" id="A0AAN6TYK3"/>
<keyword evidence="2" id="KW-1185">Reference proteome</keyword>
<sequence length="149" mass="16550">MSGSDMPFPCPLWLNLFNPPRIHRSFHTYDDFRTVALRRPCVFNFQFPFRSPVSPLHPVVPVIPVSAARSFGASGSGAAVDPSPFQTGLKPFCTAPAEISRFGRFSGTSAFPLAGLREFHLPLLAQLFLRLLVLSSPHRGCWLRIEIVD</sequence>
<reference evidence="1" key="2">
    <citation type="submission" date="2023-05" db="EMBL/GenBank/DDBJ databases">
        <authorList>
            <consortium name="Lawrence Berkeley National Laboratory"/>
            <person name="Steindorff A."/>
            <person name="Hensen N."/>
            <person name="Bonometti L."/>
            <person name="Westerberg I."/>
            <person name="Brannstrom I.O."/>
            <person name="Guillou S."/>
            <person name="Cros-Aarteil S."/>
            <person name="Calhoun S."/>
            <person name="Haridas S."/>
            <person name="Kuo A."/>
            <person name="Mondo S."/>
            <person name="Pangilinan J."/>
            <person name="Riley R."/>
            <person name="Labutti K."/>
            <person name="Andreopoulos B."/>
            <person name="Lipzen A."/>
            <person name="Chen C."/>
            <person name="Yanf M."/>
            <person name="Daum C."/>
            <person name="Ng V."/>
            <person name="Clum A."/>
            <person name="Ohm R."/>
            <person name="Martin F."/>
            <person name="Silar P."/>
            <person name="Natvig D."/>
            <person name="Lalanne C."/>
            <person name="Gautier V."/>
            <person name="Ament-Velasquez S.L."/>
            <person name="Kruys A."/>
            <person name="Hutchinson M.I."/>
            <person name="Powell A.J."/>
            <person name="Barry K."/>
            <person name="Miller A.N."/>
            <person name="Grigoriev I.V."/>
            <person name="Debuchy R."/>
            <person name="Gladieux P."/>
            <person name="Thoren M.H."/>
            <person name="Johannesson H."/>
        </authorList>
    </citation>
    <scope>NUCLEOTIDE SEQUENCE</scope>
    <source>
        <strain evidence="1">CBS 731.68</strain>
    </source>
</reference>
<name>A0AAN6TYK3_9PEZI</name>
<evidence type="ECO:0000313" key="2">
    <source>
        <dbReference type="Proteomes" id="UP001302602"/>
    </source>
</evidence>